<gene>
    <name evidence="4" type="ORF">EM932_19965</name>
</gene>
<keyword evidence="1 4" id="KW-0808">Transferase</keyword>
<dbReference type="Proteomes" id="UP000307602">
    <property type="component" value="Unassembled WGS sequence"/>
</dbReference>
<accession>A0A4V3P478</accession>
<dbReference type="InterPro" id="IPR016181">
    <property type="entry name" value="Acyl_CoA_acyltransferase"/>
</dbReference>
<dbReference type="EMBL" id="SRSO01000046">
    <property type="protein sequence ID" value="TGV00354.1"/>
    <property type="molecule type" value="Genomic_DNA"/>
</dbReference>
<dbReference type="PANTHER" id="PTHR43800">
    <property type="entry name" value="PEPTIDYL-LYSINE N-ACETYLTRANSFERASE YJAB"/>
    <property type="match status" value="1"/>
</dbReference>
<dbReference type="Pfam" id="PF13508">
    <property type="entry name" value="Acetyltransf_7"/>
    <property type="match status" value="1"/>
</dbReference>
<keyword evidence="5" id="KW-1185">Reference proteome</keyword>
<dbReference type="SUPFAM" id="SSF55729">
    <property type="entry name" value="Acyl-CoA N-acyltransferases (Nat)"/>
    <property type="match status" value="1"/>
</dbReference>
<proteinExistence type="predicted"/>
<sequence>MIRKYNEKEIPALIEIWEHASTLVHPFLNNEFTQMIKKAMTEMYLPNSDTWVYEESEKIVGFISMIENEIGGLFVNPNYHSKGIGTALVNHINQFHKGLEVEVFNENKIGKPFYEKHGFKTFKAYIQEGTNQKVLRMKK</sequence>
<dbReference type="Gene3D" id="3.40.630.30">
    <property type="match status" value="1"/>
</dbReference>
<dbReference type="RefSeq" id="WP_135878976.1">
    <property type="nucleotide sequence ID" value="NZ_SRSO01000046.1"/>
</dbReference>
<dbReference type="PANTHER" id="PTHR43800:SF1">
    <property type="entry name" value="PEPTIDYL-LYSINE N-ACETYLTRANSFERASE YJAB"/>
    <property type="match status" value="1"/>
</dbReference>
<dbReference type="CDD" id="cd04301">
    <property type="entry name" value="NAT_SF"/>
    <property type="match status" value="1"/>
</dbReference>
<organism evidence="4 5">
    <name type="scientific">Flavivirga rizhaonensis</name>
    <dbReference type="NCBI Taxonomy" id="2559571"/>
    <lineage>
        <taxon>Bacteria</taxon>
        <taxon>Pseudomonadati</taxon>
        <taxon>Bacteroidota</taxon>
        <taxon>Flavobacteriia</taxon>
        <taxon>Flavobacteriales</taxon>
        <taxon>Flavobacteriaceae</taxon>
        <taxon>Flavivirga</taxon>
    </lineage>
</organism>
<name>A0A4V3P478_9FLAO</name>
<evidence type="ECO:0000259" key="3">
    <source>
        <dbReference type="PROSITE" id="PS51186"/>
    </source>
</evidence>
<comment type="caution">
    <text evidence="4">The sequence shown here is derived from an EMBL/GenBank/DDBJ whole genome shotgun (WGS) entry which is preliminary data.</text>
</comment>
<evidence type="ECO:0000256" key="2">
    <source>
        <dbReference type="ARBA" id="ARBA00023315"/>
    </source>
</evidence>
<reference evidence="4 5" key="1">
    <citation type="submission" date="2019-04" db="EMBL/GenBank/DDBJ databases">
        <authorList>
            <person name="Liu A."/>
        </authorList>
    </citation>
    <scope>NUCLEOTIDE SEQUENCE [LARGE SCALE GENOMIC DNA]</scope>
    <source>
        <strain evidence="4 5">RZ03</strain>
    </source>
</reference>
<dbReference type="OrthoDB" id="9788916at2"/>
<evidence type="ECO:0000313" key="5">
    <source>
        <dbReference type="Proteomes" id="UP000307602"/>
    </source>
</evidence>
<evidence type="ECO:0000256" key="1">
    <source>
        <dbReference type="ARBA" id="ARBA00022679"/>
    </source>
</evidence>
<feature type="domain" description="N-acetyltransferase" evidence="3">
    <location>
        <begin position="1"/>
        <end position="139"/>
    </location>
</feature>
<dbReference type="PROSITE" id="PS51186">
    <property type="entry name" value="GNAT"/>
    <property type="match status" value="1"/>
</dbReference>
<evidence type="ECO:0000313" key="4">
    <source>
        <dbReference type="EMBL" id="TGV00354.1"/>
    </source>
</evidence>
<protein>
    <submittedName>
        <fullName evidence="4">GNAT family N-acetyltransferase</fullName>
    </submittedName>
</protein>
<dbReference type="InterPro" id="IPR000182">
    <property type="entry name" value="GNAT_dom"/>
</dbReference>
<dbReference type="GO" id="GO:0016747">
    <property type="term" value="F:acyltransferase activity, transferring groups other than amino-acyl groups"/>
    <property type="evidence" value="ECO:0007669"/>
    <property type="project" value="InterPro"/>
</dbReference>
<keyword evidence="2" id="KW-0012">Acyltransferase</keyword>
<dbReference type="AlphaFoldDB" id="A0A4V3P478"/>